<reference evidence="1 2" key="1">
    <citation type="submission" date="2017-10" db="EMBL/GenBank/DDBJ databases">
        <authorList>
            <person name="Banno H."/>
            <person name="Chua N.-H."/>
        </authorList>
    </citation>
    <scope>NUCLEOTIDE SEQUENCE [LARGE SCALE GENOMIC DNA]</scope>
    <source>
        <strain evidence="1">Vibrio tapetis CECT4600</strain>
    </source>
</reference>
<evidence type="ECO:0000313" key="2">
    <source>
        <dbReference type="Proteomes" id="UP000235828"/>
    </source>
</evidence>
<accession>A0A2N8ZIG6</accession>
<dbReference type="EMBL" id="LT960612">
    <property type="protein sequence ID" value="SON51705.1"/>
    <property type="molecule type" value="Genomic_DNA"/>
</dbReference>
<organism evidence="1 2">
    <name type="scientific">Vibrio tapetis subsp. tapetis</name>
    <dbReference type="NCBI Taxonomy" id="1671868"/>
    <lineage>
        <taxon>Bacteria</taxon>
        <taxon>Pseudomonadati</taxon>
        <taxon>Pseudomonadota</taxon>
        <taxon>Gammaproteobacteria</taxon>
        <taxon>Vibrionales</taxon>
        <taxon>Vibrionaceae</taxon>
        <taxon>Vibrio</taxon>
    </lineage>
</organism>
<name>A0A2N8ZIG6_9VIBR</name>
<dbReference type="KEGG" id="vta:B0094"/>
<evidence type="ECO:0000313" key="1">
    <source>
        <dbReference type="EMBL" id="SON51705.1"/>
    </source>
</evidence>
<proteinExistence type="predicted"/>
<keyword evidence="2" id="KW-1185">Reference proteome</keyword>
<protein>
    <submittedName>
        <fullName evidence="1">Uncharacterized protein</fullName>
    </submittedName>
</protein>
<dbReference type="Proteomes" id="UP000235828">
    <property type="component" value="Chromosome B"/>
</dbReference>
<gene>
    <name evidence="1" type="ORF">VTAP4600_B0094</name>
</gene>
<dbReference type="AlphaFoldDB" id="A0A2N8ZIG6"/>
<sequence length="52" mass="5974">MVESTGLENRQSFVAALGFKSLSLHQFEETANYLAVFFRLEFEAKIARTDLF</sequence>